<evidence type="ECO:0000256" key="8">
    <source>
        <dbReference type="ARBA" id="ARBA00022833"/>
    </source>
</evidence>
<keyword evidence="4 11" id="KW-0808">Transferase</keyword>
<keyword evidence="5 11" id="KW-0479">Metal-binding</keyword>
<evidence type="ECO:0000256" key="3">
    <source>
        <dbReference type="ARBA" id="ARBA00004906"/>
    </source>
</evidence>
<keyword evidence="7 11" id="KW-0833">Ubl conjugation pathway</keyword>
<proteinExistence type="predicted"/>
<dbReference type="PROSITE" id="PS50089">
    <property type="entry name" value="ZF_RING_2"/>
    <property type="match status" value="1"/>
</dbReference>
<dbReference type="InterPro" id="IPR017907">
    <property type="entry name" value="Znf_RING_CS"/>
</dbReference>
<dbReference type="InterPro" id="IPR001841">
    <property type="entry name" value="Znf_RING"/>
</dbReference>
<comment type="function">
    <text evidence="11">E3 ubiquitin-protein ligase.</text>
</comment>
<gene>
    <name evidence="14" type="ORF">LIER_28791</name>
</gene>
<comment type="caution">
    <text evidence="14">The sequence shown here is derived from an EMBL/GenBank/DDBJ whole genome shotgun (WGS) entry which is preliminary data.</text>
</comment>
<feature type="region of interest" description="Disordered" evidence="12">
    <location>
        <begin position="87"/>
        <end position="122"/>
    </location>
</feature>
<dbReference type="GO" id="GO:0061630">
    <property type="term" value="F:ubiquitin protein ligase activity"/>
    <property type="evidence" value="ECO:0007669"/>
    <property type="project" value="UniProtKB-UniRule"/>
</dbReference>
<evidence type="ECO:0000256" key="12">
    <source>
        <dbReference type="SAM" id="MobiDB-lite"/>
    </source>
</evidence>
<keyword evidence="8 11" id="KW-0862">Zinc</keyword>
<evidence type="ECO:0000256" key="5">
    <source>
        <dbReference type="ARBA" id="ARBA00022723"/>
    </source>
</evidence>
<keyword evidence="6 10" id="KW-0863">Zinc-finger</keyword>
<dbReference type="GO" id="GO:0006511">
    <property type="term" value="P:ubiquitin-dependent protein catabolic process"/>
    <property type="evidence" value="ECO:0007669"/>
    <property type="project" value="UniProtKB-UniRule"/>
</dbReference>
<evidence type="ECO:0000256" key="9">
    <source>
        <dbReference type="ARBA" id="ARBA00023136"/>
    </source>
</evidence>
<feature type="transmembrane region" description="Helical" evidence="11">
    <location>
        <begin position="212"/>
        <end position="230"/>
    </location>
</feature>
<evidence type="ECO:0000313" key="14">
    <source>
        <dbReference type="EMBL" id="GAA0175661.1"/>
    </source>
</evidence>
<comment type="subcellular location">
    <subcellularLocation>
        <location evidence="2">Endomembrane system</location>
    </subcellularLocation>
    <subcellularLocation>
        <location evidence="11">Endoplasmic reticulum membrane</location>
        <topology evidence="11">Single-pass type IV membrane protein</topology>
    </subcellularLocation>
</comment>
<comment type="domain">
    <text evidence="11">The RING-type zinc finger domain is responsible for E3 ligase activity.</text>
</comment>
<keyword evidence="15" id="KW-1185">Reference proteome</keyword>
<dbReference type="GO" id="GO:0008270">
    <property type="term" value="F:zinc ion binding"/>
    <property type="evidence" value="ECO:0007669"/>
    <property type="project" value="UniProtKB-KW"/>
</dbReference>
<evidence type="ECO:0000256" key="11">
    <source>
        <dbReference type="RuleBase" id="RU369090"/>
    </source>
</evidence>
<dbReference type="InterPro" id="IPR018957">
    <property type="entry name" value="Znf_C3HC4_RING-type"/>
</dbReference>
<evidence type="ECO:0000256" key="1">
    <source>
        <dbReference type="ARBA" id="ARBA00000900"/>
    </source>
</evidence>
<dbReference type="GO" id="GO:0016874">
    <property type="term" value="F:ligase activity"/>
    <property type="evidence" value="ECO:0007669"/>
    <property type="project" value="UniProtKB-KW"/>
</dbReference>
<feature type="compositionally biased region" description="Polar residues" evidence="12">
    <location>
        <begin position="9"/>
        <end position="23"/>
    </location>
</feature>
<dbReference type="PROSITE" id="PS00518">
    <property type="entry name" value="ZF_RING_1"/>
    <property type="match status" value="1"/>
</dbReference>
<keyword evidence="11" id="KW-1133">Transmembrane helix</keyword>
<dbReference type="EC" id="2.3.2.27" evidence="11"/>
<evidence type="ECO:0000313" key="15">
    <source>
        <dbReference type="Proteomes" id="UP001454036"/>
    </source>
</evidence>
<dbReference type="AlphaFoldDB" id="A0AAV3RIS9"/>
<comment type="catalytic activity">
    <reaction evidence="1 11">
        <text>S-ubiquitinyl-[E2 ubiquitin-conjugating enzyme]-L-cysteine + [acceptor protein]-L-lysine = [E2 ubiquitin-conjugating enzyme]-L-cysteine + N(6)-ubiquitinyl-[acceptor protein]-L-lysine.</text>
        <dbReference type="EC" id="2.3.2.27"/>
    </reaction>
</comment>
<dbReference type="SMART" id="SM00184">
    <property type="entry name" value="RING"/>
    <property type="match status" value="1"/>
</dbReference>
<evidence type="ECO:0000256" key="7">
    <source>
        <dbReference type="ARBA" id="ARBA00022786"/>
    </source>
</evidence>
<evidence type="ECO:0000256" key="10">
    <source>
        <dbReference type="PROSITE-ProRule" id="PRU00175"/>
    </source>
</evidence>
<protein>
    <recommendedName>
        <fullName evidence="11">E3 ubiquitin-protein ligase RMA</fullName>
        <ecNumber evidence="11">2.3.2.27</ecNumber>
    </recommendedName>
    <alternativeName>
        <fullName evidence="11">Protein RING membrane-anchor</fullName>
    </alternativeName>
    <alternativeName>
        <fullName evidence="11">RING-type E3 ubiquitin transferase RMA</fullName>
    </alternativeName>
</protein>
<dbReference type="EMBL" id="BAABME010009708">
    <property type="protein sequence ID" value="GAA0175661.1"/>
    <property type="molecule type" value="Genomic_DNA"/>
</dbReference>
<evidence type="ECO:0000256" key="2">
    <source>
        <dbReference type="ARBA" id="ARBA00004308"/>
    </source>
</evidence>
<evidence type="ECO:0000256" key="4">
    <source>
        <dbReference type="ARBA" id="ARBA00022679"/>
    </source>
</evidence>
<dbReference type="PANTHER" id="PTHR12313">
    <property type="entry name" value="E3 UBIQUITIN-PROTEIN LIGASE RNF5-RELATED"/>
    <property type="match status" value="1"/>
</dbReference>
<keyword evidence="11" id="KW-0812">Transmembrane</keyword>
<keyword evidence="14" id="KW-0436">Ligase</keyword>
<comment type="pathway">
    <text evidence="3 11">Protein modification; protein ubiquitination.</text>
</comment>
<dbReference type="InterPro" id="IPR013083">
    <property type="entry name" value="Znf_RING/FYVE/PHD"/>
</dbReference>
<dbReference type="Gene3D" id="3.30.40.10">
    <property type="entry name" value="Zinc/RING finger domain, C3HC4 (zinc finger)"/>
    <property type="match status" value="1"/>
</dbReference>
<dbReference type="SUPFAM" id="SSF57850">
    <property type="entry name" value="RING/U-box"/>
    <property type="match status" value="1"/>
</dbReference>
<keyword evidence="11" id="KW-0256">Endoplasmic reticulum</keyword>
<dbReference type="CDD" id="cd16745">
    <property type="entry name" value="RING-HC_AtRMA-like"/>
    <property type="match status" value="1"/>
</dbReference>
<reference evidence="14 15" key="1">
    <citation type="submission" date="2024-01" db="EMBL/GenBank/DDBJ databases">
        <title>The complete chloroplast genome sequence of Lithospermum erythrorhizon: insights into the phylogenetic relationship among Boraginaceae species and the maternal lineages of purple gromwells.</title>
        <authorList>
            <person name="Okada T."/>
            <person name="Watanabe K."/>
        </authorList>
    </citation>
    <scope>NUCLEOTIDE SEQUENCE [LARGE SCALE GENOMIC DNA]</scope>
</reference>
<name>A0AAV3RIS9_LITER</name>
<evidence type="ECO:0000259" key="13">
    <source>
        <dbReference type="PROSITE" id="PS50089"/>
    </source>
</evidence>
<dbReference type="Pfam" id="PF00097">
    <property type="entry name" value="zf-C3HC4"/>
    <property type="match status" value="1"/>
</dbReference>
<evidence type="ECO:0000256" key="6">
    <source>
        <dbReference type="ARBA" id="ARBA00022771"/>
    </source>
</evidence>
<feature type="region of interest" description="Disordered" evidence="12">
    <location>
        <begin position="1"/>
        <end position="23"/>
    </location>
</feature>
<keyword evidence="9 11" id="KW-0472">Membrane</keyword>
<dbReference type="GO" id="GO:0005789">
    <property type="term" value="C:endoplasmic reticulum membrane"/>
    <property type="evidence" value="ECO:0007669"/>
    <property type="project" value="UniProtKB-SubCell"/>
</dbReference>
<sequence length="231" mass="24883">MSAGFGESASRQPPSPSFATSSGNTGDSANFECNICFELAQDPIITLCGHLYCWPCLYKWLHGHSRVSECPVCKAVIEEEKLVPLYGRGKGSTHPRPKSIPGVEIPHRPTGQRPEAAPAPEPNQFPQNGFGFMGGLGGFSPMTTASFGNFTLSTAFGGLFPSLFNIQLQGFPQASMFGAGGGLPYGYPNTFHGGHMHRFSHRAPPQNQYDNTLKLLFLVIGLSVILALMYS</sequence>
<organism evidence="14 15">
    <name type="scientific">Lithospermum erythrorhizon</name>
    <name type="common">Purple gromwell</name>
    <name type="synonym">Lithospermum officinale var. erythrorhizon</name>
    <dbReference type="NCBI Taxonomy" id="34254"/>
    <lineage>
        <taxon>Eukaryota</taxon>
        <taxon>Viridiplantae</taxon>
        <taxon>Streptophyta</taxon>
        <taxon>Embryophyta</taxon>
        <taxon>Tracheophyta</taxon>
        <taxon>Spermatophyta</taxon>
        <taxon>Magnoliopsida</taxon>
        <taxon>eudicotyledons</taxon>
        <taxon>Gunneridae</taxon>
        <taxon>Pentapetalae</taxon>
        <taxon>asterids</taxon>
        <taxon>lamiids</taxon>
        <taxon>Boraginales</taxon>
        <taxon>Boraginaceae</taxon>
        <taxon>Boraginoideae</taxon>
        <taxon>Lithospermeae</taxon>
        <taxon>Lithospermum</taxon>
    </lineage>
</organism>
<feature type="domain" description="RING-type" evidence="13">
    <location>
        <begin position="33"/>
        <end position="74"/>
    </location>
</feature>
<dbReference type="Proteomes" id="UP001454036">
    <property type="component" value="Unassembled WGS sequence"/>
</dbReference>
<dbReference type="InterPro" id="IPR045103">
    <property type="entry name" value="RNF5/RNF185-like"/>
</dbReference>
<accession>A0AAV3RIS9</accession>